<dbReference type="EnsemblPlants" id="KQK99691">
    <property type="protein sequence ID" value="KQK99691"/>
    <property type="gene ID" value="SETIT_012671mg"/>
</dbReference>
<dbReference type="eggNOG" id="ENOG502R43G">
    <property type="taxonomic scope" value="Eukaryota"/>
</dbReference>
<protein>
    <recommendedName>
        <fullName evidence="5">DUF4283 domain-containing protein</fullName>
    </recommendedName>
</protein>
<reference evidence="2 4" key="1">
    <citation type="journal article" date="2012" name="Nat. Biotechnol.">
        <title>Reference genome sequence of the model plant Setaria.</title>
        <authorList>
            <person name="Bennetzen J.L."/>
            <person name="Schmutz J."/>
            <person name="Wang H."/>
            <person name="Percifield R."/>
            <person name="Hawkins J."/>
            <person name="Pontaroli A.C."/>
            <person name="Estep M."/>
            <person name="Feng L."/>
            <person name="Vaughn J.N."/>
            <person name="Grimwood J."/>
            <person name="Jenkins J."/>
            <person name="Barry K."/>
            <person name="Lindquist E."/>
            <person name="Hellsten U."/>
            <person name="Deshpande S."/>
            <person name="Wang X."/>
            <person name="Wu X."/>
            <person name="Mitros T."/>
            <person name="Triplett J."/>
            <person name="Yang X."/>
            <person name="Ye C.Y."/>
            <person name="Mauro-Herrera M."/>
            <person name="Wang L."/>
            <person name="Li P."/>
            <person name="Sharma M."/>
            <person name="Sharma R."/>
            <person name="Ronald P.C."/>
            <person name="Panaud O."/>
            <person name="Kellogg E.A."/>
            <person name="Brutnell T.P."/>
            <person name="Doust A.N."/>
            <person name="Tuskan G.A."/>
            <person name="Rokhsar D."/>
            <person name="Devos K.M."/>
        </authorList>
    </citation>
    <scope>NUCLEOTIDE SEQUENCE [LARGE SCALE GENOMIC DNA]</scope>
    <source>
        <strain evidence="4">cv. Yugu1</strain>
        <strain evidence="2">Yugu1</strain>
    </source>
</reference>
<dbReference type="EMBL" id="AGNK02004567">
    <property type="status" value="NOT_ANNOTATED_CDS"/>
    <property type="molecule type" value="Genomic_DNA"/>
</dbReference>
<accession>K3YEK6</accession>
<name>K3YEK6_SETIT</name>
<dbReference type="PANTHER" id="PTHR33087:SF38">
    <property type="entry name" value="OS10G0201600 PROTEIN"/>
    <property type="match status" value="1"/>
</dbReference>
<evidence type="ECO:0000313" key="3">
    <source>
        <dbReference type="EnsemblPlants" id="KQK99691"/>
    </source>
</evidence>
<feature type="region of interest" description="Disordered" evidence="1">
    <location>
        <begin position="256"/>
        <end position="295"/>
    </location>
</feature>
<evidence type="ECO:0000313" key="4">
    <source>
        <dbReference type="Proteomes" id="UP000004995"/>
    </source>
</evidence>
<dbReference type="InterPro" id="IPR053253">
    <property type="entry name" value="Sex_diff_modulator"/>
</dbReference>
<dbReference type="HOGENOM" id="CLU_819898_0_0_1"/>
<dbReference type="AlphaFoldDB" id="K3YEK6"/>
<organism evidence="2">
    <name type="scientific">Setaria italica</name>
    <name type="common">Foxtail millet</name>
    <name type="synonym">Panicum italicum</name>
    <dbReference type="NCBI Taxonomy" id="4555"/>
    <lineage>
        <taxon>Eukaryota</taxon>
        <taxon>Viridiplantae</taxon>
        <taxon>Streptophyta</taxon>
        <taxon>Embryophyta</taxon>
        <taxon>Tracheophyta</taxon>
        <taxon>Spermatophyta</taxon>
        <taxon>Magnoliopsida</taxon>
        <taxon>Liliopsida</taxon>
        <taxon>Poales</taxon>
        <taxon>Poaceae</taxon>
        <taxon>PACMAD clade</taxon>
        <taxon>Panicoideae</taxon>
        <taxon>Panicodae</taxon>
        <taxon>Paniceae</taxon>
        <taxon>Cenchrinae</taxon>
        <taxon>Setaria</taxon>
    </lineage>
</organism>
<feature type="region of interest" description="Disordered" evidence="1">
    <location>
        <begin position="1"/>
        <end position="38"/>
    </location>
</feature>
<dbReference type="Gramene" id="KQK99691">
    <property type="protein sequence ID" value="KQK99691"/>
    <property type="gene ID" value="SETIT_012671mg"/>
</dbReference>
<gene>
    <name evidence="2" type="ORF">SETIT_7G303200v2</name>
</gene>
<evidence type="ECO:0008006" key="5">
    <source>
        <dbReference type="Google" id="ProtNLM"/>
    </source>
</evidence>
<evidence type="ECO:0000256" key="1">
    <source>
        <dbReference type="SAM" id="MobiDB-lite"/>
    </source>
</evidence>
<evidence type="ECO:0000313" key="2">
    <source>
        <dbReference type="EMBL" id="RCV36247.1"/>
    </source>
</evidence>
<dbReference type="OMA" id="DSCHYNG"/>
<dbReference type="FunCoup" id="K3YEK6">
    <property type="interactions" value="172"/>
</dbReference>
<sequence length="339" mass="36820">MRDAAGVLRVASPPPAAPPPPPVAAVAPRSSSRDGSDDERLLELVVVSRSVELQAAEDALSVAMVGGTRPEVSPAMVRDHLHQAFGIAAGAVSVHRHVPEDFIVRFRRLEDLDLVLSTPNAEGMPFSLIWRRWRRTSRASAGSFKFRVLVGMKGIPSHARSASTVQLILGSSCAKVEVAPVAVDDDDERQFFVAAWCVHPQLIPDGKIMAVPEPQPPHVVQPPLFLREEEPIISELPALRYLVRLRIIEFQDWRSPITSSDDGPGDDDDDSGDSCHYNGYWPGVDDRGRSSSWPTTVRVAGEGDPGFGSGWGPTFRTRAASHCCGTLAQALREKVQFSG</sequence>
<reference evidence="2" key="2">
    <citation type="submission" date="2015-07" db="EMBL/GenBank/DDBJ databases">
        <authorList>
            <person name="Noorani M."/>
        </authorList>
    </citation>
    <scope>NUCLEOTIDE SEQUENCE</scope>
    <source>
        <strain evidence="2">Yugu1</strain>
    </source>
</reference>
<dbReference type="EMBL" id="CM003534">
    <property type="protein sequence ID" value="RCV36247.1"/>
    <property type="molecule type" value="Genomic_DNA"/>
</dbReference>
<feature type="compositionally biased region" description="Acidic residues" evidence="1">
    <location>
        <begin position="263"/>
        <end position="272"/>
    </location>
</feature>
<dbReference type="Proteomes" id="UP000004995">
    <property type="component" value="Unassembled WGS sequence"/>
</dbReference>
<dbReference type="PANTHER" id="PTHR33087">
    <property type="entry name" value="OS07G0539200 PROTEIN"/>
    <property type="match status" value="1"/>
</dbReference>
<proteinExistence type="predicted"/>
<feature type="compositionally biased region" description="Pro residues" evidence="1">
    <location>
        <begin position="12"/>
        <end position="23"/>
    </location>
</feature>
<reference evidence="3" key="3">
    <citation type="submission" date="2018-08" db="UniProtKB">
        <authorList>
            <consortium name="EnsemblPlants"/>
        </authorList>
    </citation>
    <scope>IDENTIFICATION</scope>
    <source>
        <strain evidence="3">Yugu1</strain>
    </source>
</reference>
<keyword evidence="4" id="KW-1185">Reference proteome</keyword>
<dbReference type="OrthoDB" id="696508at2759"/>